<dbReference type="EMBL" id="JARULN010000024">
    <property type="protein sequence ID" value="MDG5755300.1"/>
    <property type="molecule type" value="Genomic_DNA"/>
</dbReference>
<evidence type="ECO:0000313" key="3">
    <source>
        <dbReference type="Proteomes" id="UP001218246"/>
    </source>
</evidence>
<keyword evidence="1" id="KW-1133">Transmembrane helix</keyword>
<comment type="caution">
    <text evidence="2">The sequence shown here is derived from an EMBL/GenBank/DDBJ whole genome shotgun (WGS) entry which is preliminary data.</text>
</comment>
<dbReference type="Proteomes" id="UP001218246">
    <property type="component" value="Unassembled WGS sequence"/>
</dbReference>
<gene>
    <name evidence="2" type="ORF">P6P90_15470</name>
</gene>
<feature type="transmembrane region" description="Helical" evidence="1">
    <location>
        <begin position="119"/>
        <end position="142"/>
    </location>
</feature>
<proteinExistence type="predicted"/>
<feature type="transmembrane region" description="Helical" evidence="1">
    <location>
        <begin position="48"/>
        <end position="70"/>
    </location>
</feature>
<dbReference type="InterPro" id="IPR007352">
    <property type="entry name" value="DUF420"/>
</dbReference>
<protein>
    <submittedName>
        <fullName evidence="2">DUF420 domain-containing protein</fullName>
    </submittedName>
</protein>
<sequence length="182" mass="20709">MNTPNNETSGRNYTAFVVTLSIVVNAIILLLFFGPVGYEGEVSFDTSILPRINAVLNSFTFIFLVAALYFIKKKNITLHKRFILAAFTTTLLFCVSYLTHQYLSEPTHFGGEGFIRTVYFFILITHSVLAAIIVPLALFSLIWGWTGQLTKHRKIVRWSMPIWLYVSFTGVVVYLMISPYYG</sequence>
<accession>A0ABT6H9E9</accession>
<name>A0ABT6H9E9_9BACI</name>
<feature type="transmembrane region" description="Helical" evidence="1">
    <location>
        <begin position="162"/>
        <end position="181"/>
    </location>
</feature>
<keyword evidence="1" id="KW-0812">Transmembrane</keyword>
<keyword evidence="1" id="KW-0472">Membrane</keyword>
<evidence type="ECO:0000313" key="2">
    <source>
        <dbReference type="EMBL" id="MDG5755300.1"/>
    </source>
</evidence>
<organism evidence="2 3">
    <name type="scientific">Ectobacillus antri</name>
    <dbReference type="NCBI Taxonomy" id="2486280"/>
    <lineage>
        <taxon>Bacteria</taxon>
        <taxon>Bacillati</taxon>
        <taxon>Bacillota</taxon>
        <taxon>Bacilli</taxon>
        <taxon>Bacillales</taxon>
        <taxon>Bacillaceae</taxon>
        <taxon>Ectobacillus</taxon>
    </lineage>
</organism>
<dbReference type="RefSeq" id="WP_124565919.1">
    <property type="nucleotide sequence ID" value="NZ_JARRRY010000022.1"/>
</dbReference>
<evidence type="ECO:0000256" key="1">
    <source>
        <dbReference type="SAM" id="Phobius"/>
    </source>
</evidence>
<dbReference type="PANTHER" id="PTHR37692:SF1">
    <property type="entry name" value="DUF420 DOMAIN-CONTAINING PROTEIN"/>
    <property type="match status" value="1"/>
</dbReference>
<dbReference type="Pfam" id="PF04238">
    <property type="entry name" value="DUF420"/>
    <property type="match status" value="1"/>
</dbReference>
<feature type="transmembrane region" description="Helical" evidence="1">
    <location>
        <begin position="12"/>
        <end position="36"/>
    </location>
</feature>
<reference evidence="2 3" key="1">
    <citation type="submission" date="2023-04" db="EMBL/GenBank/DDBJ databases">
        <title>Ectobacillus antri isolated from activated sludge.</title>
        <authorList>
            <person name="Yan P."/>
            <person name="Liu X."/>
        </authorList>
    </citation>
    <scope>NUCLEOTIDE SEQUENCE [LARGE SCALE GENOMIC DNA]</scope>
    <source>
        <strain evidence="2 3">C18H</strain>
    </source>
</reference>
<dbReference type="PANTHER" id="PTHR37692">
    <property type="entry name" value="HYPOTHETICAL MEMBRANE SPANNING PROTEIN"/>
    <property type="match status" value="1"/>
</dbReference>
<keyword evidence="3" id="KW-1185">Reference proteome</keyword>
<feature type="transmembrane region" description="Helical" evidence="1">
    <location>
        <begin position="82"/>
        <end position="99"/>
    </location>
</feature>